<name>A0A1F4R4Q9_UNCSA</name>
<evidence type="ECO:0000256" key="4">
    <source>
        <dbReference type="ARBA" id="ARBA00022723"/>
    </source>
</evidence>
<dbReference type="GO" id="GO:0070006">
    <property type="term" value="F:metalloaminopeptidase activity"/>
    <property type="evidence" value="ECO:0007669"/>
    <property type="project" value="UniProtKB-UniRule"/>
</dbReference>
<dbReference type="PANTHER" id="PTHR43330:SF27">
    <property type="entry name" value="METHIONINE AMINOPEPTIDASE"/>
    <property type="match status" value="1"/>
</dbReference>
<feature type="binding site" evidence="6">
    <location>
        <position position="96"/>
    </location>
    <ligand>
        <name>a divalent metal cation</name>
        <dbReference type="ChEBI" id="CHEBI:60240"/>
        <label>1</label>
    </ligand>
</feature>
<evidence type="ECO:0000256" key="7">
    <source>
        <dbReference type="RuleBase" id="RU003653"/>
    </source>
</evidence>
<dbReference type="GO" id="GO:0005829">
    <property type="term" value="C:cytosol"/>
    <property type="evidence" value="ECO:0007669"/>
    <property type="project" value="TreeGrafter"/>
</dbReference>
<dbReference type="InterPro" id="IPR001714">
    <property type="entry name" value="Pept_M24_MAP"/>
</dbReference>
<feature type="binding site" evidence="6">
    <location>
        <position position="170"/>
    </location>
    <ligand>
        <name>a divalent metal cation</name>
        <dbReference type="ChEBI" id="CHEBI:60240"/>
        <label>2</label>
        <note>catalytic</note>
    </ligand>
</feature>
<comment type="caution">
    <text evidence="9">The sequence shown here is derived from an EMBL/GenBank/DDBJ whole genome shotgun (WGS) entry which is preliminary data.</text>
</comment>
<dbReference type="PANTHER" id="PTHR43330">
    <property type="entry name" value="METHIONINE AMINOPEPTIDASE"/>
    <property type="match status" value="1"/>
</dbReference>
<keyword evidence="4 6" id="KW-0479">Metal-binding</keyword>
<evidence type="ECO:0000259" key="8">
    <source>
        <dbReference type="Pfam" id="PF00557"/>
    </source>
</evidence>
<dbReference type="GO" id="GO:0046872">
    <property type="term" value="F:metal ion binding"/>
    <property type="evidence" value="ECO:0007669"/>
    <property type="project" value="UniProtKB-UniRule"/>
</dbReference>
<comment type="similarity">
    <text evidence="6">Belongs to the peptidase M24A family. Methionine aminopeptidase type 1 subfamily.</text>
</comment>
<dbReference type="Gene3D" id="3.90.230.10">
    <property type="entry name" value="Creatinase/methionine aminopeptidase superfamily"/>
    <property type="match status" value="1"/>
</dbReference>
<evidence type="ECO:0000313" key="9">
    <source>
        <dbReference type="EMBL" id="OGC03255.1"/>
    </source>
</evidence>
<dbReference type="HAMAP" id="MF_01974">
    <property type="entry name" value="MetAP_1"/>
    <property type="match status" value="1"/>
</dbReference>
<comment type="cofactor">
    <cofactor evidence="6">
        <name>Co(2+)</name>
        <dbReference type="ChEBI" id="CHEBI:48828"/>
    </cofactor>
    <cofactor evidence="6">
        <name>Zn(2+)</name>
        <dbReference type="ChEBI" id="CHEBI:29105"/>
    </cofactor>
    <cofactor evidence="6">
        <name>Mn(2+)</name>
        <dbReference type="ChEBI" id="CHEBI:29035"/>
    </cofactor>
    <cofactor evidence="6">
        <name>Fe(2+)</name>
        <dbReference type="ChEBI" id="CHEBI:29033"/>
    </cofactor>
    <text evidence="6">Binds 2 divalent metal cations per subunit. Has a high-affinity and a low affinity metal-binding site. The true nature of the physiological cofactor is under debate. The enzyme is active with cobalt, zinc, manganese or divalent iron ions. Most likely, methionine aminopeptidases function as mononuclear Fe(2+)-metalloproteases under physiological conditions, and the catalytically relevant metal-binding site has been assigned to the histidine-containing high-affinity site.</text>
</comment>
<dbReference type="InterPro" id="IPR002467">
    <property type="entry name" value="Pept_M24A_MAP1"/>
</dbReference>
<feature type="binding site" evidence="6">
    <location>
        <position position="234"/>
    </location>
    <ligand>
        <name>a divalent metal cation</name>
        <dbReference type="ChEBI" id="CHEBI:60240"/>
        <label>2</label>
        <note>catalytic</note>
    </ligand>
</feature>
<comment type="function">
    <text evidence="1 6">Removes the N-terminal methionine from nascent proteins. The N-terminal methionine is often cleaved when the second residue in the primary sequence is small and uncharged (Met-Ala-, Cys, Gly, Pro, Ser, Thr, or Val). Requires deformylation of the N(alpha)-formylated initiator methionine before it can be hydrolyzed.</text>
</comment>
<organism evidence="9 10">
    <name type="scientific">candidate division WOR-1 bacterium RIFCSPLOWO2_02_FULL_46_20</name>
    <dbReference type="NCBI Taxonomy" id="1802567"/>
    <lineage>
        <taxon>Bacteria</taxon>
        <taxon>Bacillati</taxon>
        <taxon>Saganbacteria</taxon>
    </lineage>
</organism>
<accession>A0A1F4R4Q9</accession>
<keyword evidence="5 6" id="KW-0378">Hydrolase</keyword>
<feature type="binding site" evidence="6">
    <location>
        <position position="107"/>
    </location>
    <ligand>
        <name>a divalent metal cation</name>
        <dbReference type="ChEBI" id="CHEBI:60240"/>
        <label>2</label>
        <note>catalytic</note>
    </ligand>
</feature>
<protein>
    <recommendedName>
        <fullName evidence="6 7">Methionine aminopeptidase</fullName>
        <shortName evidence="6">MAP</shortName>
        <shortName evidence="6">MetAP</shortName>
        <ecNumber evidence="6 7">3.4.11.18</ecNumber>
    </recommendedName>
    <alternativeName>
        <fullName evidence="6">Peptidase M</fullName>
    </alternativeName>
</protein>
<comment type="subunit">
    <text evidence="6">Monomer.</text>
</comment>
<evidence type="ECO:0000256" key="6">
    <source>
        <dbReference type="HAMAP-Rule" id="MF_01974"/>
    </source>
</evidence>
<dbReference type="CDD" id="cd01086">
    <property type="entry name" value="MetAP1"/>
    <property type="match status" value="1"/>
</dbReference>
<feature type="domain" description="Peptidase M24" evidence="8">
    <location>
        <begin position="13"/>
        <end position="241"/>
    </location>
</feature>
<dbReference type="AlphaFoldDB" id="A0A1F4R4Q9"/>
<dbReference type="NCBIfam" id="TIGR00500">
    <property type="entry name" value="met_pdase_I"/>
    <property type="match status" value="1"/>
</dbReference>
<dbReference type="InterPro" id="IPR000994">
    <property type="entry name" value="Pept_M24"/>
</dbReference>
<sequence>MPKIKVKSADQIERIKRACAIVGWVLDSVGQEIGVGITTKYLDSFAEKLIGEKDALPVFIGYRGYKHATCISVNEEVVHGIPGDKILREGDIVSVDVGGKIDGFCGDAAATFPVGKVEKKYTRLMDTARQALEAGIRQARAGNHLGDISSAIQKIAEANGFSVVRELYGHGIGEDLHEDPLIPNFGRPGEGPILSPGMVLAIEPMLNMGGWKIKTLEDGWTVITADGQRSCHFEHTVLITEKDPEILTLRGKTW</sequence>
<feature type="binding site" evidence="6">
    <location>
        <position position="234"/>
    </location>
    <ligand>
        <name>a divalent metal cation</name>
        <dbReference type="ChEBI" id="CHEBI:60240"/>
        <label>1</label>
    </ligand>
</feature>
<dbReference type="EMBL" id="METP01000058">
    <property type="protein sequence ID" value="OGC03255.1"/>
    <property type="molecule type" value="Genomic_DNA"/>
</dbReference>
<dbReference type="GO" id="GO:0006508">
    <property type="term" value="P:proteolysis"/>
    <property type="evidence" value="ECO:0007669"/>
    <property type="project" value="UniProtKB-KW"/>
</dbReference>
<dbReference type="GO" id="GO:0004239">
    <property type="term" value="F:initiator methionyl aminopeptidase activity"/>
    <property type="evidence" value="ECO:0007669"/>
    <property type="project" value="UniProtKB-UniRule"/>
</dbReference>
<gene>
    <name evidence="6" type="primary">map</name>
    <name evidence="9" type="ORF">A3H38_00735</name>
</gene>
<keyword evidence="2 6" id="KW-0031">Aminopeptidase</keyword>
<dbReference type="SUPFAM" id="SSF55920">
    <property type="entry name" value="Creatinase/aminopeptidase"/>
    <property type="match status" value="1"/>
</dbReference>
<keyword evidence="3 6" id="KW-0645">Protease</keyword>
<comment type="catalytic activity">
    <reaction evidence="6 7">
        <text>Release of N-terminal amino acids, preferentially methionine, from peptides and arylamides.</text>
        <dbReference type="EC" id="3.4.11.18"/>
    </reaction>
</comment>
<evidence type="ECO:0000256" key="3">
    <source>
        <dbReference type="ARBA" id="ARBA00022670"/>
    </source>
</evidence>
<evidence type="ECO:0000256" key="5">
    <source>
        <dbReference type="ARBA" id="ARBA00022801"/>
    </source>
</evidence>
<dbReference type="PRINTS" id="PR00599">
    <property type="entry name" value="MAPEPTIDASE"/>
</dbReference>
<feature type="binding site" evidence="6">
    <location>
        <position position="177"/>
    </location>
    <ligand>
        <name>substrate</name>
    </ligand>
</feature>
<evidence type="ECO:0000313" key="10">
    <source>
        <dbReference type="Proteomes" id="UP000176938"/>
    </source>
</evidence>
<feature type="binding site" evidence="6">
    <location>
        <position position="79"/>
    </location>
    <ligand>
        <name>substrate</name>
    </ligand>
</feature>
<dbReference type="Pfam" id="PF00557">
    <property type="entry name" value="Peptidase_M24"/>
    <property type="match status" value="1"/>
</dbReference>
<dbReference type="EC" id="3.4.11.18" evidence="6 7"/>
<dbReference type="Proteomes" id="UP000176938">
    <property type="component" value="Unassembled WGS sequence"/>
</dbReference>
<proteinExistence type="inferred from homology"/>
<feature type="binding site" evidence="6">
    <location>
        <position position="203"/>
    </location>
    <ligand>
        <name>a divalent metal cation</name>
        <dbReference type="ChEBI" id="CHEBI:60240"/>
        <label>2</label>
        <note>catalytic</note>
    </ligand>
</feature>
<evidence type="ECO:0000256" key="1">
    <source>
        <dbReference type="ARBA" id="ARBA00002521"/>
    </source>
</evidence>
<reference evidence="9 10" key="1">
    <citation type="journal article" date="2016" name="Nat. Commun.">
        <title>Thousands of microbial genomes shed light on interconnected biogeochemical processes in an aquifer system.</title>
        <authorList>
            <person name="Anantharaman K."/>
            <person name="Brown C.T."/>
            <person name="Hug L.A."/>
            <person name="Sharon I."/>
            <person name="Castelle C.J."/>
            <person name="Probst A.J."/>
            <person name="Thomas B.C."/>
            <person name="Singh A."/>
            <person name="Wilkins M.J."/>
            <person name="Karaoz U."/>
            <person name="Brodie E.L."/>
            <person name="Williams K.H."/>
            <person name="Hubbard S.S."/>
            <person name="Banfield J.F."/>
        </authorList>
    </citation>
    <scope>NUCLEOTIDE SEQUENCE [LARGE SCALE GENOMIC DNA]</scope>
</reference>
<dbReference type="InterPro" id="IPR036005">
    <property type="entry name" value="Creatinase/aminopeptidase-like"/>
</dbReference>
<feature type="binding site" evidence="6">
    <location>
        <position position="107"/>
    </location>
    <ligand>
        <name>a divalent metal cation</name>
        <dbReference type="ChEBI" id="CHEBI:60240"/>
        <label>1</label>
    </ligand>
</feature>
<evidence type="ECO:0000256" key="2">
    <source>
        <dbReference type="ARBA" id="ARBA00022438"/>
    </source>
</evidence>